<dbReference type="InterPro" id="IPR011990">
    <property type="entry name" value="TPR-like_helical_dom_sf"/>
</dbReference>
<dbReference type="SUPFAM" id="SSF48452">
    <property type="entry name" value="TPR-like"/>
    <property type="match status" value="1"/>
</dbReference>
<evidence type="ECO:0000256" key="1">
    <source>
        <dbReference type="SAM" id="MobiDB-lite"/>
    </source>
</evidence>
<evidence type="ECO:0000313" key="2">
    <source>
        <dbReference type="EMBL" id="MEM0576190.1"/>
    </source>
</evidence>
<reference evidence="2 3" key="1">
    <citation type="submission" date="2024-03" db="EMBL/GenBank/DDBJ databases">
        <title>Two novel species of the genus Flavobacterium exhibiting potentially degradation of complex polysaccharides.</title>
        <authorList>
            <person name="Lian X."/>
        </authorList>
    </citation>
    <scope>NUCLEOTIDE SEQUENCE [LARGE SCALE GENOMIC DNA]</scope>
    <source>
        <strain evidence="2 3">N6</strain>
    </source>
</reference>
<accession>A0ABU9NM81</accession>
<dbReference type="PROSITE" id="PS51257">
    <property type="entry name" value="PROKAR_LIPOPROTEIN"/>
    <property type="match status" value="1"/>
</dbReference>
<dbReference type="EMBL" id="JBCGDP010000005">
    <property type="protein sequence ID" value="MEM0576190.1"/>
    <property type="molecule type" value="Genomic_DNA"/>
</dbReference>
<keyword evidence="3" id="KW-1185">Reference proteome</keyword>
<evidence type="ECO:0000313" key="3">
    <source>
        <dbReference type="Proteomes" id="UP001468798"/>
    </source>
</evidence>
<dbReference type="Gene3D" id="1.25.40.10">
    <property type="entry name" value="Tetratricopeptide repeat domain"/>
    <property type="match status" value="1"/>
</dbReference>
<organism evidence="2 3">
    <name type="scientific">Flavobacterium polysaccharolyticum</name>
    <dbReference type="NCBI Taxonomy" id="3133148"/>
    <lineage>
        <taxon>Bacteria</taxon>
        <taxon>Pseudomonadati</taxon>
        <taxon>Bacteroidota</taxon>
        <taxon>Flavobacteriia</taxon>
        <taxon>Flavobacteriales</taxon>
        <taxon>Flavobacteriaceae</taxon>
        <taxon>Flavobacterium</taxon>
    </lineage>
</organism>
<comment type="caution">
    <text evidence="2">The sequence shown here is derived from an EMBL/GenBank/DDBJ whole genome shotgun (WGS) entry which is preliminary data.</text>
</comment>
<dbReference type="Proteomes" id="UP001468798">
    <property type="component" value="Unassembled WGS sequence"/>
</dbReference>
<gene>
    <name evidence="2" type="ORF">WFZ86_06750</name>
</gene>
<evidence type="ECO:0008006" key="4">
    <source>
        <dbReference type="Google" id="ProtNLM"/>
    </source>
</evidence>
<feature type="compositionally biased region" description="Basic and acidic residues" evidence="1">
    <location>
        <begin position="342"/>
        <end position="359"/>
    </location>
</feature>
<name>A0ABU9NM81_9FLAO</name>
<protein>
    <recommendedName>
        <fullName evidence="4">Tetratricopeptide repeat-containing protein</fullName>
    </recommendedName>
</protein>
<feature type="region of interest" description="Disordered" evidence="1">
    <location>
        <begin position="340"/>
        <end position="359"/>
    </location>
</feature>
<sequence length="768" mass="89609">MKNQFLSKLLLFFSAIFLMVYGIIYACADGDYGDFSFDSNFTPETFVDASYEPLFLSGDVFYSIRFEDNYNTRFNESIRTDWETYLKGKADSATVHYFLFDSSAVAVQDIYAFYKTKKSTKNVVKWESKLKLKDSKIKNFIDFLFLAKQVETVSVNADYWSYDPVAVKTFEDVGTVKAIENNYKNSKDAFLKNRYWFQTMKAYFYSDDRKQAFDFFQKTEATVPKNVLYYRALSYLAGFYYKEKEYAKSNYFYAIVFDKCPEMRVVSAYNFHPQEEKDWNASLAMAKDNKEKAALWAIQGYYKDEVRAMEKIFELDPKSTHLDYLLTRLINKTEQNINHSFSKTDESNDVKKQTVSENKSDNKKKIDTKVLGLVTKISAAGTTAQPYLWDMALGYLYTLREDFSKAEAFYTKVEQKMPPKKLANYQLCLLRFVNNLSKIEKLTAQNEKTIIKDLKWLYHELPKEKGIPEFRYQNATNWSKKYLAALYRASGNRVMAELFDDANNYWWYGNNFYDATADLQAMKAFLIKTNKTELEQVGQSVYGVKLAEINNFQAVKATFKNDIPAAIEFIKQSDSLQNTVFYGNPFNGGVKDCHDCDHVAYQKKKYSQLDFLTTIKTMQDKVVAKEEVYTNSLLLGNAFYNITHFGNARIFYESKIAGYGSSPYSFREPIKKMITDCSLAKMYYQKAFEAAKNKEQKAKCLYMMAKCERNEYYNKKYSAIANVWEIPEEEVNFIAFDGFVKLKTTYSDTKYYQEVIGECGYFRTYVNQ</sequence>
<proteinExistence type="predicted"/>
<dbReference type="RefSeq" id="WP_342691230.1">
    <property type="nucleotide sequence ID" value="NZ_JBCGDP010000005.1"/>
</dbReference>